<comment type="caution">
    <text evidence="2">The sequence shown here is derived from an EMBL/GenBank/DDBJ whole genome shotgun (WGS) entry which is preliminary data.</text>
</comment>
<keyword evidence="3" id="KW-1185">Reference proteome</keyword>
<accession>A0A5B0LJT4</accession>
<dbReference type="Proteomes" id="UP000324748">
    <property type="component" value="Unassembled WGS sequence"/>
</dbReference>
<organism evidence="2 3">
    <name type="scientific">Puccinia graminis f. sp. tritici</name>
    <dbReference type="NCBI Taxonomy" id="56615"/>
    <lineage>
        <taxon>Eukaryota</taxon>
        <taxon>Fungi</taxon>
        <taxon>Dikarya</taxon>
        <taxon>Basidiomycota</taxon>
        <taxon>Pucciniomycotina</taxon>
        <taxon>Pucciniomycetes</taxon>
        <taxon>Pucciniales</taxon>
        <taxon>Pucciniaceae</taxon>
        <taxon>Puccinia</taxon>
    </lineage>
</organism>
<proteinExistence type="predicted"/>
<reference evidence="2 3" key="1">
    <citation type="submission" date="2019-05" db="EMBL/GenBank/DDBJ databases">
        <title>Emergence of the Ug99 lineage of the wheat stem rust pathogen through somatic hybridization.</title>
        <authorList>
            <person name="Li F."/>
            <person name="Upadhyaya N.M."/>
            <person name="Sperschneider J."/>
            <person name="Matny O."/>
            <person name="Nguyen-Phuc H."/>
            <person name="Mago R."/>
            <person name="Raley C."/>
            <person name="Miller M.E."/>
            <person name="Silverstein K.A.T."/>
            <person name="Henningsen E."/>
            <person name="Hirsch C.D."/>
            <person name="Visser B."/>
            <person name="Pretorius Z.A."/>
            <person name="Steffenson B.J."/>
            <person name="Schwessinger B."/>
            <person name="Dodds P.N."/>
            <person name="Figueroa M."/>
        </authorList>
    </citation>
    <scope>NUCLEOTIDE SEQUENCE [LARGE SCALE GENOMIC DNA]</scope>
    <source>
        <strain evidence="2">21-0</strain>
    </source>
</reference>
<gene>
    <name evidence="2" type="ORF">PGT21_005853</name>
</gene>
<dbReference type="AlphaFoldDB" id="A0A5B0LJT4"/>
<protein>
    <submittedName>
        <fullName evidence="2">Uncharacterized protein</fullName>
    </submittedName>
</protein>
<name>A0A5B0LJT4_PUCGR</name>
<evidence type="ECO:0000256" key="1">
    <source>
        <dbReference type="SAM" id="MobiDB-lite"/>
    </source>
</evidence>
<evidence type="ECO:0000313" key="2">
    <source>
        <dbReference type="EMBL" id="KAA1064509.1"/>
    </source>
</evidence>
<feature type="compositionally biased region" description="Polar residues" evidence="1">
    <location>
        <begin position="34"/>
        <end position="51"/>
    </location>
</feature>
<feature type="region of interest" description="Disordered" evidence="1">
    <location>
        <begin position="25"/>
        <end position="51"/>
    </location>
</feature>
<dbReference type="EMBL" id="VSWC01000197">
    <property type="protein sequence ID" value="KAA1064509.1"/>
    <property type="molecule type" value="Genomic_DNA"/>
</dbReference>
<evidence type="ECO:0000313" key="3">
    <source>
        <dbReference type="Proteomes" id="UP000324748"/>
    </source>
</evidence>
<sequence>MAHGSVNSFIDNRWCGNTGCFLEGSAGSSHPPANFSSSQTQRKSKLPQQRQ</sequence>